<evidence type="ECO:0000256" key="1">
    <source>
        <dbReference type="SAM" id="Phobius"/>
    </source>
</evidence>
<reference evidence="2 3" key="1">
    <citation type="journal article" date="2021" name="Hortic Res">
        <title>Chromosome-scale assembly of the Dendrobium chrysotoxum genome enhances the understanding of orchid evolution.</title>
        <authorList>
            <person name="Zhang Y."/>
            <person name="Zhang G.Q."/>
            <person name="Zhang D."/>
            <person name="Liu X.D."/>
            <person name="Xu X.Y."/>
            <person name="Sun W.H."/>
            <person name="Yu X."/>
            <person name="Zhu X."/>
            <person name="Wang Z.W."/>
            <person name="Zhao X."/>
            <person name="Zhong W.Y."/>
            <person name="Chen H."/>
            <person name="Yin W.L."/>
            <person name="Huang T."/>
            <person name="Niu S.C."/>
            <person name="Liu Z.J."/>
        </authorList>
    </citation>
    <scope>NUCLEOTIDE SEQUENCE [LARGE SCALE GENOMIC DNA]</scope>
    <source>
        <strain evidence="2">Lindl</strain>
    </source>
</reference>
<name>A0AAV7GBL1_DENCH</name>
<keyword evidence="1" id="KW-1133">Transmembrane helix</keyword>
<accession>A0AAV7GBL1</accession>
<keyword evidence="1" id="KW-0472">Membrane</keyword>
<organism evidence="2 3">
    <name type="scientific">Dendrobium chrysotoxum</name>
    <name type="common">Orchid</name>
    <dbReference type="NCBI Taxonomy" id="161865"/>
    <lineage>
        <taxon>Eukaryota</taxon>
        <taxon>Viridiplantae</taxon>
        <taxon>Streptophyta</taxon>
        <taxon>Embryophyta</taxon>
        <taxon>Tracheophyta</taxon>
        <taxon>Spermatophyta</taxon>
        <taxon>Magnoliopsida</taxon>
        <taxon>Liliopsida</taxon>
        <taxon>Asparagales</taxon>
        <taxon>Orchidaceae</taxon>
        <taxon>Epidendroideae</taxon>
        <taxon>Malaxideae</taxon>
        <taxon>Dendrobiinae</taxon>
        <taxon>Dendrobium</taxon>
    </lineage>
</organism>
<dbReference type="EMBL" id="JAGFBR010000016">
    <property type="protein sequence ID" value="KAH0452957.1"/>
    <property type="molecule type" value="Genomic_DNA"/>
</dbReference>
<dbReference type="AlphaFoldDB" id="A0AAV7GBL1"/>
<comment type="caution">
    <text evidence="2">The sequence shown here is derived from an EMBL/GenBank/DDBJ whole genome shotgun (WGS) entry which is preliminary data.</text>
</comment>
<evidence type="ECO:0000313" key="2">
    <source>
        <dbReference type="EMBL" id="KAH0452957.1"/>
    </source>
</evidence>
<sequence>MEDFPSFCEYCKTLVSNKEPLGKMFAINLILNSEANIKMNQIIIRLSILVTWEYFPLINSCVYILLVQVIVVVPIELYVDLRVWNCHYTFN</sequence>
<evidence type="ECO:0000313" key="3">
    <source>
        <dbReference type="Proteomes" id="UP000775213"/>
    </source>
</evidence>
<keyword evidence="3" id="KW-1185">Reference proteome</keyword>
<feature type="transmembrane region" description="Helical" evidence="1">
    <location>
        <begin position="54"/>
        <end position="75"/>
    </location>
</feature>
<keyword evidence="1" id="KW-0812">Transmembrane</keyword>
<proteinExistence type="predicted"/>
<protein>
    <submittedName>
        <fullName evidence="2">Uncharacterized protein</fullName>
    </submittedName>
</protein>
<dbReference type="Proteomes" id="UP000775213">
    <property type="component" value="Unassembled WGS sequence"/>
</dbReference>
<gene>
    <name evidence="2" type="ORF">IEQ34_017281</name>
</gene>